<dbReference type="EMBL" id="CP044232">
    <property type="protein sequence ID" value="QEW01962.1"/>
    <property type="molecule type" value="Genomic_DNA"/>
</dbReference>
<dbReference type="Pfam" id="PF03243">
    <property type="entry name" value="MerB"/>
    <property type="match status" value="1"/>
</dbReference>
<evidence type="ECO:0008006" key="4">
    <source>
        <dbReference type="Google" id="ProtNLM"/>
    </source>
</evidence>
<feature type="region of interest" description="Disordered" evidence="1">
    <location>
        <begin position="1"/>
        <end position="20"/>
    </location>
</feature>
<evidence type="ECO:0000256" key="1">
    <source>
        <dbReference type="SAM" id="MobiDB-lite"/>
    </source>
</evidence>
<dbReference type="InterPro" id="IPR004927">
    <property type="entry name" value="MerB"/>
</dbReference>
<evidence type="ECO:0000313" key="2">
    <source>
        <dbReference type="EMBL" id="QEW01962.1"/>
    </source>
</evidence>
<reference evidence="3" key="1">
    <citation type="submission" date="2019-09" db="EMBL/GenBank/DDBJ databases">
        <title>Mumia zhuanghuii sp. nov. isolated from the intestinal contents of plateau pika (Ochotona curzoniae) in the Qinghai-Tibet plateau of China.</title>
        <authorList>
            <person name="Tian Z."/>
        </authorList>
    </citation>
    <scope>NUCLEOTIDE SEQUENCE [LARGE SCALE GENOMIC DNA]</scope>
    <source>
        <strain evidence="3">L-031</strain>
    </source>
</reference>
<keyword evidence="3" id="KW-1185">Reference proteome</keyword>
<sequence>MPAPATTARCGRSGDGTAHSLPEIRRADASACAQASPGVARRAVVTARQPGTPEVDRGRPDVSLRGVAPAAHPGVACRARGGPVSLSPEHESLRRAVYDSFAARGRAPGDDELRRATGRSARWLEEGLRVLADAHHIVRDEGGIVLAHPFASRDFGFSVKGAHTLWWGGCAWDAFAIPQLVDREPRALVATACPACGAAHAWVVERQAPPPGDQVVAFPIPAASAWDDVIRTCSLQRVFCGRGCVDRWSATSGIPADTVVDIPTLWRLARHWYDGRLDSPYERRDIAASARYFQEVGMPPAYVASLRGRM</sequence>
<organism evidence="2 3">
    <name type="scientific">Microbacterium lushaniae</name>
    <dbReference type="NCBI Taxonomy" id="2614639"/>
    <lineage>
        <taxon>Bacteria</taxon>
        <taxon>Bacillati</taxon>
        <taxon>Actinomycetota</taxon>
        <taxon>Actinomycetes</taxon>
        <taxon>Micrococcales</taxon>
        <taxon>Microbacteriaceae</taxon>
        <taxon>Microbacterium</taxon>
    </lineage>
</organism>
<protein>
    <recommendedName>
        <fullName evidence="4">Alkylmercury lyase</fullName>
    </recommendedName>
</protein>
<dbReference type="GO" id="GO:0018836">
    <property type="term" value="F:alkylmercury lyase activity"/>
    <property type="evidence" value="ECO:0007669"/>
    <property type="project" value="InterPro"/>
</dbReference>
<proteinExistence type="predicted"/>
<dbReference type="KEGG" id="mlz:F6J85_01845"/>
<dbReference type="InterPro" id="IPR053717">
    <property type="entry name" value="MerB_lyase_sf"/>
</dbReference>
<dbReference type="AlphaFoldDB" id="A0A5J6L0K9"/>
<dbReference type="Proteomes" id="UP000325516">
    <property type="component" value="Chromosome"/>
</dbReference>
<gene>
    <name evidence="2" type="ORF">F6J85_01845</name>
</gene>
<dbReference type="SUPFAM" id="SSF160387">
    <property type="entry name" value="NosL/MerB-like"/>
    <property type="match status" value="1"/>
</dbReference>
<name>A0A5J6L0K9_9MICO</name>
<evidence type="ECO:0000313" key="3">
    <source>
        <dbReference type="Proteomes" id="UP000325516"/>
    </source>
</evidence>
<dbReference type="Gene3D" id="3.30.450.410">
    <property type="match status" value="1"/>
</dbReference>
<accession>A0A5J6L0K9</accession>